<comment type="caution">
    <text evidence="1">The sequence shown here is derived from an EMBL/GenBank/DDBJ whole genome shotgun (WGS) entry which is preliminary data.</text>
</comment>
<protein>
    <submittedName>
        <fullName evidence="1">ATP-binding protein</fullName>
    </submittedName>
</protein>
<dbReference type="Proteomes" id="UP001524944">
    <property type="component" value="Unassembled WGS sequence"/>
</dbReference>
<dbReference type="SUPFAM" id="SSF55874">
    <property type="entry name" value="ATPase domain of HSP90 chaperone/DNA topoisomerase II/histidine kinase"/>
    <property type="match status" value="1"/>
</dbReference>
<evidence type="ECO:0000313" key="1">
    <source>
        <dbReference type="EMBL" id="MCR6544967.1"/>
    </source>
</evidence>
<sequence>MTVLALPVDQRVIDIDSRRFASIEKALVELITNCDDSYVRLERKGFMVAGKIGISYKRYKNGSVLTVSDQAEGMSFDRIRSVLSYGGAHSLMSQGVSGGRGFFGRGMKQAIFGLGHGWIESIFEGRYSRVDLFRGEDGRYLFDDGDTDRPAEEKDYHRLHLTPGDTGSMVTIVVDNPQTNIPYFSSLSATISNNIYLRDILFRRSVEITNRNLKGRKRISLTLAFEEPEAEVLVGPDFLGSFIYEEKAFPFYLTLKKSLDEELVLKGDERTNGLLIISGTAVFDCQFLNFENQLGTEFLFGTVRCPGLSEMMAEGVPIISDEREGLNLKDPFVLAFSDGVSELIRDPVNRERQRLSHIERATTSRRTQNLIGQVLQKMNQVAIEDLNIMISPGPGSGKPGPFDTGRPAVLRFSTPFYYRKVAKAFHVSLLVNQDALPEGEEITVEYNLPPSILVQPDPTVLSARDIPEDGRFQWKVIGDEVDARGRITVSCGPYSATGEIVIAENAQGKGYEHPAENPALPWHMDNASVLFRGYELRNLNNEVDRAVYSPEDRLIIINTEAPTVRLYVDGQGRFKDGARLLLAELLLDVITDELARLYVDRTTKKGQREAYRQAKQDMVRRYGVDVHSILSGV</sequence>
<accession>A0ABT1Y267</accession>
<dbReference type="GO" id="GO:0005524">
    <property type="term" value="F:ATP binding"/>
    <property type="evidence" value="ECO:0007669"/>
    <property type="project" value="UniProtKB-KW"/>
</dbReference>
<evidence type="ECO:0000313" key="2">
    <source>
        <dbReference type="Proteomes" id="UP001524944"/>
    </source>
</evidence>
<dbReference type="EMBL" id="JANPWE010000002">
    <property type="protein sequence ID" value="MCR6544967.1"/>
    <property type="molecule type" value="Genomic_DNA"/>
</dbReference>
<keyword evidence="1" id="KW-0067">ATP-binding</keyword>
<keyword evidence="2" id="KW-1185">Reference proteome</keyword>
<name>A0ABT1Y267_9FIRM</name>
<gene>
    <name evidence="1" type="ORF">NVS47_05440</name>
</gene>
<keyword evidence="1" id="KW-0547">Nucleotide-binding</keyword>
<proteinExistence type="predicted"/>
<dbReference type="RefSeq" id="WP_089608593.1">
    <property type="nucleotide sequence ID" value="NZ_CP022121.1"/>
</dbReference>
<dbReference type="InterPro" id="IPR036890">
    <property type="entry name" value="HATPase_C_sf"/>
</dbReference>
<organism evidence="1 2">
    <name type="scientific">Dehalobacterium formicoaceticum</name>
    <dbReference type="NCBI Taxonomy" id="51515"/>
    <lineage>
        <taxon>Bacteria</taxon>
        <taxon>Bacillati</taxon>
        <taxon>Bacillota</taxon>
        <taxon>Clostridia</taxon>
        <taxon>Eubacteriales</taxon>
        <taxon>Peptococcaceae</taxon>
        <taxon>Dehalobacterium</taxon>
    </lineage>
</organism>
<reference evidence="1 2" key="1">
    <citation type="submission" date="2022-08" db="EMBL/GenBank/DDBJ databases">
        <title>Proteogenomics of the novel Dehalobacterium formicoaceticum strain EZ94 highlights a key role of methyltransferases during anaerobic dichloromethane degradation.</title>
        <authorList>
            <person name="Wasmund K."/>
        </authorList>
    </citation>
    <scope>NUCLEOTIDE SEQUENCE [LARGE SCALE GENOMIC DNA]</scope>
    <source>
        <strain evidence="1 2">EZ94</strain>
    </source>
</reference>